<dbReference type="InterPro" id="IPR037041">
    <property type="entry name" value="Trigger_fac_C_sf"/>
</dbReference>
<dbReference type="PIRSF" id="PIRSF003095">
    <property type="entry name" value="Trigger_factor"/>
    <property type="match status" value="1"/>
</dbReference>
<dbReference type="Gene3D" id="3.30.70.1050">
    <property type="entry name" value="Trigger factor ribosome-binding domain"/>
    <property type="match status" value="1"/>
</dbReference>
<dbReference type="KEGG" id="spue:AB5L97_10640"/>
<evidence type="ECO:0000313" key="16">
    <source>
        <dbReference type="EMBL" id="XDP43773.1"/>
    </source>
</evidence>
<dbReference type="PANTHER" id="PTHR30560">
    <property type="entry name" value="TRIGGER FACTOR CHAPERONE AND PEPTIDYL-PROLYL CIS/TRANS ISOMERASE"/>
    <property type="match status" value="1"/>
</dbReference>
<keyword evidence="8 11" id="KW-0413">Isomerase</keyword>
<feature type="domain" description="Trigger factor C-terminal" evidence="15">
    <location>
        <begin position="260"/>
        <end position="410"/>
    </location>
</feature>
<name>A0AB39KZG2_9MICC</name>
<comment type="similarity">
    <text evidence="2 11">Belongs to the FKBP-type PPIase family. Tig subfamily.</text>
</comment>
<dbReference type="GO" id="GO:0043022">
    <property type="term" value="F:ribosome binding"/>
    <property type="evidence" value="ECO:0007669"/>
    <property type="project" value="TreeGrafter"/>
</dbReference>
<dbReference type="NCBIfam" id="TIGR00115">
    <property type="entry name" value="tig"/>
    <property type="match status" value="1"/>
</dbReference>
<comment type="subcellular location">
    <subcellularLocation>
        <location evidence="11">Cytoplasm</location>
    </subcellularLocation>
    <text evidence="11">About half TF is bound to the ribosome near the polypeptide exit tunnel while the other half is free in the cytoplasm.</text>
</comment>
<reference evidence="16" key="1">
    <citation type="submission" date="2024-07" db="EMBL/GenBank/DDBJ databases">
        <authorList>
            <person name="fu j."/>
        </authorList>
    </citation>
    <scope>NUCLEOTIDE SEQUENCE</scope>
    <source>
        <strain evidence="16">P10A9</strain>
    </source>
</reference>
<evidence type="ECO:0000256" key="10">
    <source>
        <dbReference type="ARBA" id="ARBA00029986"/>
    </source>
</evidence>
<dbReference type="SUPFAM" id="SSF54534">
    <property type="entry name" value="FKBP-like"/>
    <property type="match status" value="1"/>
</dbReference>
<evidence type="ECO:0000259" key="13">
    <source>
        <dbReference type="Pfam" id="PF00254"/>
    </source>
</evidence>
<accession>A0AB39KZG2</accession>
<evidence type="ECO:0000256" key="7">
    <source>
        <dbReference type="ARBA" id="ARBA00023186"/>
    </source>
</evidence>
<dbReference type="Pfam" id="PF05697">
    <property type="entry name" value="Trigger_N"/>
    <property type="match status" value="1"/>
</dbReference>
<dbReference type="AlphaFoldDB" id="A0AB39KZG2"/>
<feature type="domain" description="Trigger factor ribosome-binding bacterial" evidence="14">
    <location>
        <begin position="1"/>
        <end position="149"/>
    </location>
</feature>
<feature type="domain" description="PPIase FKBP-type" evidence="13">
    <location>
        <begin position="163"/>
        <end position="216"/>
    </location>
</feature>
<evidence type="ECO:0000256" key="2">
    <source>
        <dbReference type="ARBA" id="ARBA00005464"/>
    </source>
</evidence>
<dbReference type="PANTHER" id="PTHR30560:SF3">
    <property type="entry name" value="TRIGGER FACTOR-LIKE PROTEIN TIG, CHLOROPLASTIC"/>
    <property type="match status" value="1"/>
</dbReference>
<dbReference type="EC" id="5.2.1.8" evidence="3 11"/>
<dbReference type="GO" id="GO:0015031">
    <property type="term" value="P:protein transport"/>
    <property type="evidence" value="ECO:0007669"/>
    <property type="project" value="UniProtKB-UniRule"/>
</dbReference>
<proteinExistence type="inferred from homology"/>
<dbReference type="GO" id="GO:0051301">
    <property type="term" value="P:cell division"/>
    <property type="evidence" value="ECO:0007669"/>
    <property type="project" value="UniProtKB-KW"/>
</dbReference>
<dbReference type="Pfam" id="PF05698">
    <property type="entry name" value="Trigger_C"/>
    <property type="match status" value="1"/>
</dbReference>
<evidence type="ECO:0000256" key="12">
    <source>
        <dbReference type="SAM" id="MobiDB-lite"/>
    </source>
</evidence>
<evidence type="ECO:0000259" key="15">
    <source>
        <dbReference type="Pfam" id="PF05698"/>
    </source>
</evidence>
<evidence type="ECO:0000256" key="3">
    <source>
        <dbReference type="ARBA" id="ARBA00013194"/>
    </source>
</evidence>
<keyword evidence="11" id="KW-0963">Cytoplasm</keyword>
<dbReference type="RefSeq" id="WP_307959172.1">
    <property type="nucleotide sequence ID" value="NZ_CP163302.1"/>
</dbReference>
<dbReference type="InterPro" id="IPR008881">
    <property type="entry name" value="Trigger_fac_ribosome-bd_bac"/>
</dbReference>
<dbReference type="EMBL" id="CP163302">
    <property type="protein sequence ID" value="XDP43773.1"/>
    <property type="molecule type" value="Genomic_DNA"/>
</dbReference>
<dbReference type="SUPFAM" id="SSF109998">
    <property type="entry name" value="Triger factor/SurA peptide-binding domain-like"/>
    <property type="match status" value="1"/>
</dbReference>
<dbReference type="InterPro" id="IPR027304">
    <property type="entry name" value="Trigger_fact/SurA_dom_sf"/>
</dbReference>
<dbReference type="InterPro" id="IPR001179">
    <property type="entry name" value="PPIase_FKBP_dom"/>
</dbReference>
<dbReference type="InterPro" id="IPR005215">
    <property type="entry name" value="Trig_fac"/>
</dbReference>
<organism evidence="16">
    <name type="scientific">Sinomonas puerhi</name>
    <dbReference type="NCBI Taxonomy" id="3238584"/>
    <lineage>
        <taxon>Bacteria</taxon>
        <taxon>Bacillati</taxon>
        <taxon>Actinomycetota</taxon>
        <taxon>Actinomycetes</taxon>
        <taxon>Micrococcales</taxon>
        <taxon>Micrococcaceae</taxon>
        <taxon>Sinomonas</taxon>
    </lineage>
</organism>
<dbReference type="InterPro" id="IPR046357">
    <property type="entry name" value="PPIase_dom_sf"/>
</dbReference>
<sequence length="464" mass="49991">MKSAAENLSPTRVKLNVEVTLDELKPNIDAAYKAVAEQIQVPGFRKGKVPARIVDQRVGRGYVLETAINEGLNDWYQQAVAETGIRPLSRPDVEISEVPDPAATEGELKFTVEVDVRPEIELPDYENLKVEVAAAEAGDDDVQTALDELRGRFGTLKPVERPAAAEDFLTIDISANVGDEEVDSASGLSYQVGSGTMLEGMDEAVTGLSAGEESVFETKLAGGEHAGETASVTVKVTAVKERELPEADDDFAQLASEFDTIDELRGDLAKQASQSKVVSQGVEARDKVLDKLVELVEVPVPDSVVTEQVDAHFNPANSEHAADEDHDTEEHRAEVKANTERAFKNEVILDAIADKEEIGVSQSELIEYLVTTAGQYGMDPNQFAQIMDQSGQVPMMVGEVRRRKALAAVLGKAEVTDSEGNAVDLSEFVRPLDEEPAEASEVLEAADSDASDVVPSDDPASVKF</sequence>
<evidence type="ECO:0000256" key="5">
    <source>
        <dbReference type="ARBA" id="ARBA00022618"/>
    </source>
</evidence>
<evidence type="ECO:0000256" key="4">
    <source>
        <dbReference type="ARBA" id="ARBA00016902"/>
    </source>
</evidence>
<protein>
    <recommendedName>
        <fullName evidence="4 11">Trigger factor</fullName>
        <shortName evidence="11">TF</shortName>
        <ecNumber evidence="3 11">5.2.1.8</ecNumber>
    </recommendedName>
    <alternativeName>
        <fullName evidence="10 11">PPIase</fullName>
    </alternativeName>
</protein>
<evidence type="ECO:0000256" key="11">
    <source>
        <dbReference type="HAMAP-Rule" id="MF_00303"/>
    </source>
</evidence>
<comment type="catalytic activity">
    <reaction evidence="1 11">
        <text>[protein]-peptidylproline (omega=180) = [protein]-peptidylproline (omega=0)</text>
        <dbReference type="Rhea" id="RHEA:16237"/>
        <dbReference type="Rhea" id="RHEA-COMP:10747"/>
        <dbReference type="Rhea" id="RHEA-COMP:10748"/>
        <dbReference type="ChEBI" id="CHEBI:83833"/>
        <dbReference type="ChEBI" id="CHEBI:83834"/>
        <dbReference type="EC" id="5.2.1.8"/>
    </reaction>
</comment>
<dbReference type="SUPFAM" id="SSF102735">
    <property type="entry name" value="Trigger factor ribosome-binding domain"/>
    <property type="match status" value="1"/>
</dbReference>
<dbReference type="InterPro" id="IPR036611">
    <property type="entry name" value="Trigger_fac_ribosome-bd_sf"/>
</dbReference>
<dbReference type="GO" id="GO:0044183">
    <property type="term" value="F:protein folding chaperone"/>
    <property type="evidence" value="ECO:0007669"/>
    <property type="project" value="TreeGrafter"/>
</dbReference>
<dbReference type="InterPro" id="IPR008880">
    <property type="entry name" value="Trigger_fac_C"/>
</dbReference>
<keyword evidence="9 11" id="KW-0131">Cell cycle</keyword>
<evidence type="ECO:0000259" key="14">
    <source>
        <dbReference type="Pfam" id="PF05697"/>
    </source>
</evidence>
<dbReference type="GO" id="GO:0051083">
    <property type="term" value="P:'de novo' cotranslational protein folding"/>
    <property type="evidence" value="ECO:0007669"/>
    <property type="project" value="TreeGrafter"/>
</dbReference>
<dbReference type="GO" id="GO:0003755">
    <property type="term" value="F:peptidyl-prolyl cis-trans isomerase activity"/>
    <property type="evidence" value="ECO:0007669"/>
    <property type="project" value="UniProtKB-UniRule"/>
</dbReference>
<evidence type="ECO:0000256" key="1">
    <source>
        <dbReference type="ARBA" id="ARBA00000971"/>
    </source>
</evidence>
<dbReference type="Gene3D" id="1.10.3120.10">
    <property type="entry name" value="Trigger factor, C-terminal domain"/>
    <property type="match status" value="1"/>
</dbReference>
<evidence type="ECO:0000256" key="9">
    <source>
        <dbReference type="ARBA" id="ARBA00023306"/>
    </source>
</evidence>
<keyword evidence="6 11" id="KW-0697">Rotamase</keyword>
<dbReference type="Pfam" id="PF00254">
    <property type="entry name" value="FKBP_C"/>
    <property type="match status" value="1"/>
</dbReference>
<gene>
    <name evidence="11 16" type="primary">tig</name>
    <name evidence="16" type="ORF">AB5L97_10640</name>
</gene>
<feature type="compositionally biased region" description="Low complexity" evidence="12">
    <location>
        <begin position="451"/>
        <end position="464"/>
    </location>
</feature>
<keyword evidence="5 11" id="KW-0132">Cell division</keyword>
<comment type="domain">
    <text evidence="11">Consists of 3 domains; the N-terminus binds the ribosome, the middle domain has PPIase activity, while the C-terminus has intrinsic chaperone activity on its own.</text>
</comment>
<keyword evidence="7 11" id="KW-0143">Chaperone</keyword>
<dbReference type="Gene3D" id="3.10.50.40">
    <property type="match status" value="1"/>
</dbReference>
<dbReference type="HAMAP" id="MF_00303">
    <property type="entry name" value="Trigger_factor_Tig"/>
    <property type="match status" value="1"/>
</dbReference>
<evidence type="ECO:0000256" key="6">
    <source>
        <dbReference type="ARBA" id="ARBA00023110"/>
    </source>
</evidence>
<dbReference type="GO" id="GO:0043335">
    <property type="term" value="P:protein unfolding"/>
    <property type="evidence" value="ECO:0007669"/>
    <property type="project" value="TreeGrafter"/>
</dbReference>
<comment type="function">
    <text evidence="11">Involved in protein export. Acts as a chaperone by maintaining the newly synthesized protein in an open conformation. Functions as a peptidyl-prolyl cis-trans isomerase.</text>
</comment>
<dbReference type="GO" id="GO:0005737">
    <property type="term" value="C:cytoplasm"/>
    <property type="evidence" value="ECO:0007669"/>
    <property type="project" value="UniProtKB-SubCell"/>
</dbReference>
<evidence type="ECO:0000256" key="8">
    <source>
        <dbReference type="ARBA" id="ARBA00023235"/>
    </source>
</evidence>
<feature type="region of interest" description="Disordered" evidence="12">
    <location>
        <begin position="433"/>
        <end position="464"/>
    </location>
</feature>